<accession>A0A7X0DN95</accession>
<feature type="active site" description="Proton donor" evidence="7">
    <location>
        <position position="83"/>
    </location>
</feature>
<dbReference type="InterPro" id="IPR002180">
    <property type="entry name" value="LS/RS"/>
</dbReference>
<dbReference type="Gene3D" id="3.40.50.960">
    <property type="entry name" value="Lumazine/riboflavin synthase"/>
    <property type="match status" value="1"/>
</dbReference>
<evidence type="ECO:0000256" key="3">
    <source>
        <dbReference type="ARBA" id="ARBA00012664"/>
    </source>
</evidence>
<dbReference type="NCBIfam" id="NF009084">
    <property type="entry name" value="PRK12419.1"/>
    <property type="match status" value="1"/>
</dbReference>
<dbReference type="PANTHER" id="PTHR21058:SF0">
    <property type="entry name" value="6,7-DIMETHYL-8-RIBITYLLUMAZINE SYNTHASE"/>
    <property type="match status" value="1"/>
</dbReference>
<name>A0A7X0DN95_NOVIT</name>
<dbReference type="Pfam" id="PF00885">
    <property type="entry name" value="DMRL_synthase"/>
    <property type="match status" value="1"/>
</dbReference>
<evidence type="ECO:0000256" key="4">
    <source>
        <dbReference type="ARBA" id="ARBA00022619"/>
    </source>
</evidence>
<keyword evidence="9" id="KW-1185">Reference proteome</keyword>
<feature type="binding site" evidence="7">
    <location>
        <begin position="75"/>
        <end position="77"/>
    </location>
    <ligand>
        <name>5-amino-6-(D-ribitylamino)uracil</name>
        <dbReference type="ChEBI" id="CHEBI:15934"/>
    </ligand>
</feature>
<sequence length="156" mass="17417">MTETAHLPRLALVQAGWYRDLLDNARTSFLEEMERNGVPAKRIDIIDAPGAFEIPLLVKELAETHRYDGVVALGMIIDAGVYRHEFVAHAVIDGLMRVQLDTGVPVFSMVLTPHHMHGHADHLDFFGTHFLAKGAECARACLKTIQTLRSIRTPDH</sequence>
<evidence type="ECO:0000313" key="8">
    <source>
        <dbReference type="EMBL" id="MBB6211908.1"/>
    </source>
</evidence>
<dbReference type="GO" id="GO:0009349">
    <property type="term" value="C:riboflavin synthase complex"/>
    <property type="evidence" value="ECO:0007669"/>
    <property type="project" value="UniProtKB-UniRule"/>
</dbReference>
<dbReference type="GO" id="GO:0009231">
    <property type="term" value="P:riboflavin biosynthetic process"/>
    <property type="evidence" value="ECO:0007669"/>
    <property type="project" value="UniProtKB-UniRule"/>
</dbReference>
<protein>
    <recommendedName>
        <fullName evidence="3 7">6,7-dimethyl-8-ribityllumazine synthase</fullName>
        <shortName evidence="7">DMRL synthase</shortName>
        <shortName evidence="7">LS</shortName>
        <shortName evidence="7">Lumazine synthase</shortName>
        <ecNumber evidence="3 7">2.5.1.78</ecNumber>
    </recommendedName>
</protein>
<feature type="binding site" evidence="7">
    <location>
        <position position="122"/>
    </location>
    <ligand>
        <name>(2S)-2-hydroxy-3-oxobutyl phosphate</name>
        <dbReference type="ChEBI" id="CHEBI:58830"/>
    </ligand>
</feature>
<dbReference type="Proteomes" id="UP000544872">
    <property type="component" value="Unassembled WGS sequence"/>
</dbReference>
<evidence type="ECO:0000256" key="7">
    <source>
        <dbReference type="HAMAP-Rule" id="MF_00178"/>
    </source>
</evidence>
<dbReference type="EMBL" id="JACIIX010000015">
    <property type="protein sequence ID" value="MBB6211908.1"/>
    <property type="molecule type" value="Genomic_DNA"/>
</dbReference>
<dbReference type="SUPFAM" id="SSF52121">
    <property type="entry name" value="Lumazine synthase"/>
    <property type="match status" value="1"/>
</dbReference>
<dbReference type="InterPro" id="IPR034964">
    <property type="entry name" value="LS"/>
</dbReference>
<evidence type="ECO:0000256" key="1">
    <source>
        <dbReference type="ARBA" id="ARBA00004917"/>
    </source>
</evidence>
<dbReference type="HAMAP" id="MF_00178">
    <property type="entry name" value="Lumazine_synth"/>
    <property type="match status" value="1"/>
</dbReference>
<proteinExistence type="inferred from homology"/>
<feature type="binding site" evidence="7">
    <location>
        <position position="108"/>
    </location>
    <ligand>
        <name>5-amino-6-(D-ribitylamino)uracil</name>
        <dbReference type="ChEBI" id="CHEBI:15934"/>
    </ligand>
</feature>
<feature type="binding site" evidence="7">
    <location>
        <position position="17"/>
    </location>
    <ligand>
        <name>5-amino-6-(D-ribitylamino)uracil</name>
        <dbReference type="ChEBI" id="CHEBI:15934"/>
    </ligand>
</feature>
<evidence type="ECO:0000313" key="9">
    <source>
        <dbReference type="Proteomes" id="UP000544872"/>
    </source>
</evidence>
<organism evidence="8 9">
    <name type="scientific">Novispirillum itersonii</name>
    <name type="common">Aquaspirillum itersonii</name>
    <dbReference type="NCBI Taxonomy" id="189"/>
    <lineage>
        <taxon>Bacteria</taxon>
        <taxon>Pseudomonadati</taxon>
        <taxon>Pseudomonadota</taxon>
        <taxon>Alphaproteobacteria</taxon>
        <taxon>Rhodospirillales</taxon>
        <taxon>Novispirillaceae</taxon>
        <taxon>Novispirillum</taxon>
    </lineage>
</organism>
<keyword evidence="4 7" id="KW-0686">Riboflavin biosynthesis</keyword>
<dbReference type="UniPathway" id="UPA00275">
    <property type="reaction ID" value="UER00404"/>
</dbReference>
<dbReference type="AlphaFoldDB" id="A0A7X0DN95"/>
<evidence type="ECO:0000256" key="6">
    <source>
        <dbReference type="ARBA" id="ARBA00048785"/>
    </source>
</evidence>
<dbReference type="RefSeq" id="WP_184265098.1">
    <property type="nucleotide sequence ID" value="NZ_JACIIX010000015.1"/>
</dbReference>
<dbReference type="GO" id="GO:0005829">
    <property type="term" value="C:cytosol"/>
    <property type="evidence" value="ECO:0007669"/>
    <property type="project" value="TreeGrafter"/>
</dbReference>
<comment type="caution">
    <text evidence="7">Lacks conserved residue(s) required for the propagation of feature annotation.</text>
</comment>
<dbReference type="GO" id="GO:0000906">
    <property type="term" value="F:6,7-dimethyl-8-ribityllumazine synthase activity"/>
    <property type="evidence" value="ECO:0007669"/>
    <property type="project" value="UniProtKB-UniRule"/>
</dbReference>
<comment type="similarity">
    <text evidence="2 7">Belongs to the DMRL synthase family.</text>
</comment>
<dbReference type="NCBIfam" id="TIGR00114">
    <property type="entry name" value="lumazine-synth"/>
    <property type="match status" value="1"/>
</dbReference>
<gene>
    <name evidence="7" type="primary">ribH</name>
    <name evidence="8" type="ORF">FHS48_003354</name>
</gene>
<comment type="caution">
    <text evidence="8">The sequence shown here is derived from an EMBL/GenBank/DDBJ whole genome shotgun (WGS) entry which is preliminary data.</text>
</comment>
<evidence type="ECO:0000256" key="5">
    <source>
        <dbReference type="ARBA" id="ARBA00022679"/>
    </source>
</evidence>
<evidence type="ECO:0000256" key="2">
    <source>
        <dbReference type="ARBA" id="ARBA00007424"/>
    </source>
</evidence>
<comment type="function">
    <text evidence="7">Catalyzes the formation of 6,7-dimethyl-8-ribityllumazine by condensation of 5-amino-6-(D-ribitylamino)uracil with 3,4-dihydroxy-2-butanone 4-phosphate. This is the penultimate step in the biosynthesis of riboflavin.</text>
</comment>
<feature type="binding site" evidence="7">
    <location>
        <begin position="51"/>
        <end position="53"/>
    </location>
    <ligand>
        <name>5-amino-6-(D-ribitylamino)uracil</name>
        <dbReference type="ChEBI" id="CHEBI:15934"/>
    </ligand>
</feature>
<comment type="catalytic activity">
    <reaction evidence="6 7">
        <text>(2S)-2-hydroxy-3-oxobutyl phosphate + 5-amino-6-(D-ribitylamino)uracil = 6,7-dimethyl-8-(1-D-ribityl)lumazine + phosphate + 2 H2O + H(+)</text>
        <dbReference type="Rhea" id="RHEA:26152"/>
        <dbReference type="ChEBI" id="CHEBI:15377"/>
        <dbReference type="ChEBI" id="CHEBI:15378"/>
        <dbReference type="ChEBI" id="CHEBI:15934"/>
        <dbReference type="ChEBI" id="CHEBI:43474"/>
        <dbReference type="ChEBI" id="CHEBI:58201"/>
        <dbReference type="ChEBI" id="CHEBI:58830"/>
        <dbReference type="EC" id="2.5.1.78"/>
    </reaction>
</comment>
<dbReference type="InterPro" id="IPR036467">
    <property type="entry name" value="LS/RS_sf"/>
</dbReference>
<keyword evidence="5 7" id="KW-0808">Transferase</keyword>
<comment type="pathway">
    <text evidence="1 7">Cofactor biosynthesis; riboflavin biosynthesis; riboflavin from 2-hydroxy-3-oxobutyl phosphate and 5-amino-6-(D-ribitylamino)uracil: step 1/2.</text>
</comment>
<dbReference type="EC" id="2.5.1.78" evidence="3 7"/>
<reference evidence="8 9" key="1">
    <citation type="submission" date="2020-08" db="EMBL/GenBank/DDBJ databases">
        <title>Genomic Encyclopedia of Type Strains, Phase IV (KMG-IV): sequencing the most valuable type-strain genomes for metagenomic binning, comparative biology and taxonomic classification.</title>
        <authorList>
            <person name="Goeker M."/>
        </authorList>
    </citation>
    <scope>NUCLEOTIDE SEQUENCE [LARGE SCALE GENOMIC DNA]</scope>
    <source>
        <strain evidence="8 9">DSM 11590</strain>
    </source>
</reference>
<dbReference type="PANTHER" id="PTHR21058">
    <property type="entry name" value="6,7-DIMETHYL-8-RIBITYLLUMAZINE SYNTHASE DMRL SYNTHASE LUMAZINE SYNTHASE"/>
    <property type="match status" value="1"/>
</dbReference>